<dbReference type="EMBL" id="CP001229">
    <property type="protein sequence ID" value="ACN99409.1"/>
    <property type="molecule type" value="Genomic_DNA"/>
</dbReference>
<dbReference type="Proteomes" id="UP000001369">
    <property type="component" value="Chromosome"/>
</dbReference>
<dbReference type="OrthoDB" id="9828263at2"/>
<dbReference type="Gene3D" id="2.60.450.10">
    <property type="entry name" value="Lipopolysaccharide (LPS) transport protein A like domain"/>
    <property type="match status" value="1"/>
</dbReference>
<gene>
    <name evidence="1" type="ordered locus">SULAZ_0988</name>
</gene>
<dbReference type="InterPro" id="IPR010664">
    <property type="entry name" value="LipoPS_assembly_LptC-rel"/>
</dbReference>
<name>C1DV24_SULAA</name>
<protein>
    <recommendedName>
        <fullName evidence="3">LPS export ABC transporter periplasmic protein LptC</fullName>
    </recommendedName>
</protein>
<dbReference type="AlphaFoldDB" id="C1DV24"/>
<evidence type="ECO:0000313" key="2">
    <source>
        <dbReference type="Proteomes" id="UP000001369"/>
    </source>
</evidence>
<organism evidence="1 2">
    <name type="scientific">Sulfurihydrogenibium azorense (strain DSM 15241 / OCM 825 / Az-Fu1)</name>
    <dbReference type="NCBI Taxonomy" id="204536"/>
    <lineage>
        <taxon>Bacteria</taxon>
        <taxon>Pseudomonadati</taxon>
        <taxon>Aquificota</taxon>
        <taxon>Aquificia</taxon>
        <taxon>Aquificales</taxon>
        <taxon>Hydrogenothermaceae</taxon>
        <taxon>Sulfurihydrogenibium</taxon>
    </lineage>
</organism>
<dbReference type="RefSeq" id="WP_012674726.1">
    <property type="nucleotide sequence ID" value="NC_012438.1"/>
</dbReference>
<evidence type="ECO:0000313" key="1">
    <source>
        <dbReference type="EMBL" id="ACN99409.1"/>
    </source>
</evidence>
<reference evidence="1 2" key="1">
    <citation type="journal article" date="2009" name="J. Bacteriol.">
        <title>Complete and draft genome sequences of six members of the Aquificales.</title>
        <authorList>
            <person name="Reysenbach A.L."/>
            <person name="Hamamura N."/>
            <person name="Podar M."/>
            <person name="Griffiths E."/>
            <person name="Ferreira S."/>
            <person name="Hochstein R."/>
            <person name="Heidelberg J."/>
            <person name="Johnson J."/>
            <person name="Mead D."/>
            <person name="Pohorille A."/>
            <person name="Sarmiento M."/>
            <person name="Schweighofer K."/>
            <person name="Seshadri R."/>
            <person name="Voytek M.A."/>
        </authorList>
    </citation>
    <scope>NUCLEOTIDE SEQUENCE [LARGE SCALE GENOMIC DNA]</scope>
    <source>
        <strain evidence="2">Az-Fu1 / DSM 15241 / OCM 825</strain>
    </source>
</reference>
<dbReference type="HOGENOM" id="CLU_1531772_0_0_0"/>
<dbReference type="Pfam" id="PF06835">
    <property type="entry name" value="LptC"/>
    <property type="match status" value="1"/>
</dbReference>
<proteinExistence type="predicted"/>
<dbReference type="KEGG" id="saf:SULAZ_0988"/>
<accession>C1DV24</accession>
<evidence type="ECO:0008006" key="3">
    <source>
        <dbReference type="Google" id="ProtNLM"/>
    </source>
</evidence>
<sequence length="176" mass="20672">MLEKTKKFFFTFLVILSVSFIFKEISDYLDRQKILEKIKYSNNTLENFYLVSKADQTYTLTGSKMVVKGDNIFIENPKGHYEGEKGSFDLKSKESTYHTKEKVAKFYKDVIFTGKDIDIKTEYIVIDTQKNIVYNDTDTLIYSQEMTTRGKNLFLDMEKEFLKLDEVNSEYRGKNG</sequence>
<dbReference type="STRING" id="204536.SULAZ_0988"/>
<keyword evidence="2" id="KW-1185">Reference proteome</keyword>